<dbReference type="InterPro" id="IPR006597">
    <property type="entry name" value="Sel1-like"/>
</dbReference>
<organism evidence="1 2">
    <name type="scientific">Linnemannia hyalina</name>
    <dbReference type="NCBI Taxonomy" id="64524"/>
    <lineage>
        <taxon>Eukaryota</taxon>
        <taxon>Fungi</taxon>
        <taxon>Fungi incertae sedis</taxon>
        <taxon>Mucoromycota</taxon>
        <taxon>Mortierellomycotina</taxon>
        <taxon>Mortierellomycetes</taxon>
        <taxon>Mortierellales</taxon>
        <taxon>Mortierellaceae</taxon>
        <taxon>Linnemannia</taxon>
    </lineage>
</organism>
<gene>
    <name evidence="1" type="ORF">KI688_007219</name>
</gene>
<protein>
    <recommendedName>
        <fullName evidence="3">HCP-like protein</fullName>
    </recommendedName>
</protein>
<dbReference type="AlphaFoldDB" id="A0A9P7XJG8"/>
<dbReference type="EMBL" id="JAHRHY010000023">
    <property type="protein sequence ID" value="KAG9061638.1"/>
    <property type="molecule type" value="Genomic_DNA"/>
</dbReference>
<dbReference type="PANTHER" id="PTHR43628:SF1">
    <property type="entry name" value="CHITIN SYNTHASE REGULATORY FACTOR 2-RELATED"/>
    <property type="match status" value="1"/>
</dbReference>
<dbReference type="Gene3D" id="1.25.40.10">
    <property type="entry name" value="Tetratricopeptide repeat domain"/>
    <property type="match status" value="1"/>
</dbReference>
<proteinExistence type="predicted"/>
<evidence type="ECO:0008006" key="3">
    <source>
        <dbReference type="Google" id="ProtNLM"/>
    </source>
</evidence>
<dbReference type="SMART" id="SM00671">
    <property type="entry name" value="SEL1"/>
    <property type="match status" value="5"/>
</dbReference>
<keyword evidence="2" id="KW-1185">Reference proteome</keyword>
<dbReference type="PANTHER" id="PTHR43628">
    <property type="entry name" value="ACTIVATOR OF C KINASE PROTEIN 1-RELATED"/>
    <property type="match status" value="1"/>
</dbReference>
<name>A0A9P7XJG8_9FUNG</name>
<dbReference type="SUPFAM" id="SSF81901">
    <property type="entry name" value="HCP-like"/>
    <property type="match status" value="1"/>
</dbReference>
<comment type="caution">
    <text evidence="1">The sequence shown here is derived from an EMBL/GenBank/DDBJ whole genome shotgun (WGS) entry which is preliminary data.</text>
</comment>
<dbReference type="InterPro" id="IPR011990">
    <property type="entry name" value="TPR-like_helical_dom_sf"/>
</dbReference>
<evidence type="ECO:0000313" key="2">
    <source>
        <dbReference type="Proteomes" id="UP000707451"/>
    </source>
</evidence>
<accession>A0A9P7XJG8</accession>
<dbReference type="InterPro" id="IPR052945">
    <property type="entry name" value="Mitotic_Regulator"/>
</dbReference>
<reference evidence="1" key="1">
    <citation type="submission" date="2021-06" db="EMBL/GenBank/DDBJ databases">
        <title>Genome Sequence of Mortierella hyaline Strain SCG-10, a Cold-Adapted, Nitrate-Reducing Fungus Isolated from Soil in Minnesota, USA.</title>
        <authorList>
            <person name="Aldossari N."/>
        </authorList>
    </citation>
    <scope>NUCLEOTIDE SEQUENCE</scope>
    <source>
        <strain evidence="1">SCG-10</strain>
    </source>
</reference>
<dbReference type="Pfam" id="PF08238">
    <property type="entry name" value="Sel1"/>
    <property type="match status" value="5"/>
</dbReference>
<dbReference type="OrthoDB" id="2436955at2759"/>
<evidence type="ECO:0000313" key="1">
    <source>
        <dbReference type="EMBL" id="KAG9061638.1"/>
    </source>
</evidence>
<dbReference type="Proteomes" id="UP000707451">
    <property type="component" value="Unassembled WGS sequence"/>
</dbReference>
<sequence length="431" mass="48455">MSDETRHQSLQQGNGEILQVEAYYHNDSGQHVIFWHDILEHFPGTTRVMNGTVAISRARDASYSFVEPRCIKYQHGKVLKAVLAGDITPHYPGSSASVTTETAPPSRDLTLRNIEEWNKTATENVSFFGSNYAPTIWSEVPSTTSRAFIPLIVPTESEAGSVSPQEDIPARISFTLELANMMAKAESGDHVAQETLGDMYMDMNDRIAPTDVQTAITWYLRANSQGRIGEPIERKLRLPNDFYSRFKFDGPQECLTAVDRRRKAADQGDSTAQCNIGVLYFVAREYYQAMVWYRKAAKQGDAVAQGNIGNLYRQGLGVSQDYAEAMTWYRKAAEQGDVAAQNEIGNLYLEGLGVSEDYAEAMTWFRKAAEQGHARAHFNISLMYSYGYGVSRDYAEASTWLRKAAEQGDPYSQQCQGPTVRKWSRNETKWF</sequence>